<accession>A0A0C3CJ53</accession>
<feature type="compositionally biased region" description="Basic residues" evidence="2">
    <location>
        <begin position="1"/>
        <end position="13"/>
    </location>
</feature>
<keyword evidence="1" id="KW-0175">Coiled coil</keyword>
<feature type="compositionally biased region" description="Polar residues" evidence="2">
    <location>
        <begin position="367"/>
        <end position="389"/>
    </location>
</feature>
<dbReference type="HOGENOM" id="CLU_567550_0_0_1"/>
<reference evidence="3 4" key="1">
    <citation type="submission" date="2014-04" db="EMBL/GenBank/DDBJ databases">
        <authorList>
            <consortium name="DOE Joint Genome Institute"/>
            <person name="Kuo A."/>
            <person name="Tarkka M."/>
            <person name="Buscot F."/>
            <person name="Kohler A."/>
            <person name="Nagy L.G."/>
            <person name="Floudas D."/>
            <person name="Copeland A."/>
            <person name="Barry K.W."/>
            <person name="Cichocki N."/>
            <person name="Veneault-Fourrey C."/>
            <person name="LaButti K."/>
            <person name="Lindquist E.A."/>
            <person name="Lipzen A."/>
            <person name="Lundell T."/>
            <person name="Morin E."/>
            <person name="Murat C."/>
            <person name="Sun H."/>
            <person name="Tunlid A."/>
            <person name="Henrissat B."/>
            <person name="Grigoriev I.V."/>
            <person name="Hibbett D.S."/>
            <person name="Martin F."/>
            <person name="Nordberg H.P."/>
            <person name="Cantor M.N."/>
            <person name="Hua S.X."/>
        </authorList>
    </citation>
    <scope>NUCLEOTIDE SEQUENCE [LARGE SCALE GENOMIC DNA]</scope>
    <source>
        <strain evidence="3 4">F 1598</strain>
    </source>
</reference>
<protein>
    <submittedName>
        <fullName evidence="3">Uncharacterized protein</fullName>
    </submittedName>
</protein>
<name>A0A0C3CJ53_PILCF</name>
<evidence type="ECO:0000256" key="1">
    <source>
        <dbReference type="SAM" id="Coils"/>
    </source>
</evidence>
<keyword evidence="4" id="KW-1185">Reference proteome</keyword>
<sequence length="481" mass="53743">MHHLSRPQYRHVGRSSYNPAGRAPPRFRSPTNTLSTLSTPTSTSIRRPLPPPPRNNDSSSVLSETDNNTVTAARLRSFEHHIPLKHDVKYTYAELPSFPNVVFFFEYRGYGFPSSTLGASGDIYIDITEHSYALYAKGVTDWARWTVGGWLEHPFLTDTVLGFLLDTVVWIHPMRVDRPSQAAELHYAIRDMLIHEADDGDDSDAVAAGNGSRKRPRVDEETSSTAHNSEPPSSPLSEPQVDEDLHRVDITPTKIPYSTSQAPHSASYQPRKKSMDTRISVLQQEMAKLQEDLRELQAKNARVTVTNEKLLDEVKTLQDENRGLKAQIGDHGKPVTTNHAPEASPIVRSRESGRDDALAGCAEPNDKSTLGRSAQSTDRMSDTESSTSGRLRADIQNRLKGHSNYFDSVVDEMVETHLNMQRAEATIADLKHQITTLSGEVQTHRDTCARTEAERKEQGELLQAIDTWLMHAPKRNQDRGG</sequence>
<dbReference type="EMBL" id="KN832974">
    <property type="protein sequence ID" value="KIM89732.1"/>
    <property type="molecule type" value="Genomic_DNA"/>
</dbReference>
<dbReference type="InParanoid" id="A0A0C3CJ53"/>
<feature type="region of interest" description="Disordered" evidence="2">
    <location>
        <begin position="327"/>
        <end position="392"/>
    </location>
</feature>
<feature type="compositionally biased region" description="Low complexity" evidence="2">
    <location>
        <begin position="229"/>
        <end position="239"/>
    </location>
</feature>
<dbReference type="AlphaFoldDB" id="A0A0C3CJ53"/>
<proteinExistence type="predicted"/>
<evidence type="ECO:0000313" key="3">
    <source>
        <dbReference type="EMBL" id="KIM89732.1"/>
    </source>
</evidence>
<dbReference type="OrthoDB" id="3067611at2759"/>
<feature type="compositionally biased region" description="Low complexity" evidence="2">
    <location>
        <begin position="29"/>
        <end position="47"/>
    </location>
</feature>
<feature type="coiled-coil region" evidence="1">
    <location>
        <begin position="413"/>
        <end position="440"/>
    </location>
</feature>
<feature type="region of interest" description="Disordered" evidence="2">
    <location>
        <begin position="199"/>
        <end position="273"/>
    </location>
</feature>
<evidence type="ECO:0000313" key="4">
    <source>
        <dbReference type="Proteomes" id="UP000054166"/>
    </source>
</evidence>
<gene>
    <name evidence="3" type="ORF">PILCRDRAFT_194547</name>
</gene>
<dbReference type="Proteomes" id="UP000054166">
    <property type="component" value="Unassembled WGS sequence"/>
</dbReference>
<feature type="compositionally biased region" description="Basic and acidic residues" evidence="2">
    <location>
        <begin position="348"/>
        <end position="357"/>
    </location>
</feature>
<organism evidence="3 4">
    <name type="scientific">Piloderma croceum (strain F 1598)</name>
    <dbReference type="NCBI Taxonomy" id="765440"/>
    <lineage>
        <taxon>Eukaryota</taxon>
        <taxon>Fungi</taxon>
        <taxon>Dikarya</taxon>
        <taxon>Basidiomycota</taxon>
        <taxon>Agaricomycotina</taxon>
        <taxon>Agaricomycetes</taxon>
        <taxon>Agaricomycetidae</taxon>
        <taxon>Atheliales</taxon>
        <taxon>Atheliaceae</taxon>
        <taxon>Piloderma</taxon>
    </lineage>
</organism>
<feature type="region of interest" description="Disordered" evidence="2">
    <location>
        <begin position="1"/>
        <end position="66"/>
    </location>
</feature>
<feature type="compositionally biased region" description="Polar residues" evidence="2">
    <location>
        <begin position="256"/>
        <end position="268"/>
    </location>
</feature>
<evidence type="ECO:0000256" key="2">
    <source>
        <dbReference type="SAM" id="MobiDB-lite"/>
    </source>
</evidence>
<reference evidence="4" key="2">
    <citation type="submission" date="2015-01" db="EMBL/GenBank/DDBJ databases">
        <title>Evolutionary Origins and Diversification of the Mycorrhizal Mutualists.</title>
        <authorList>
            <consortium name="DOE Joint Genome Institute"/>
            <consortium name="Mycorrhizal Genomics Consortium"/>
            <person name="Kohler A."/>
            <person name="Kuo A."/>
            <person name="Nagy L.G."/>
            <person name="Floudas D."/>
            <person name="Copeland A."/>
            <person name="Barry K.W."/>
            <person name="Cichocki N."/>
            <person name="Veneault-Fourrey C."/>
            <person name="LaButti K."/>
            <person name="Lindquist E.A."/>
            <person name="Lipzen A."/>
            <person name="Lundell T."/>
            <person name="Morin E."/>
            <person name="Murat C."/>
            <person name="Riley R."/>
            <person name="Ohm R."/>
            <person name="Sun H."/>
            <person name="Tunlid A."/>
            <person name="Henrissat B."/>
            <person name="Grigoriev I.V."/>
            <person name="Hibbett D.S."/>
            <person name="Martin F."/>
        </authorList>
    </citation>
    <scope>NUCLEOTIDE SEQUENCE [LARGE SCALE GENOMIC DNA]</scope>
    <source>
        <strain evidence="4">F 1598</strain>
    </source>
</reference>